<organism evidence="1">
    <name type="scientific">Musca domestica</name>
    <name type="common">House fly</name>
    <dbReference type="NCBI Taxonomy" id="7370"/>
    <lineage>
        <taxon>Eukaryota</taxon>
        <taxon>Metazoa</taxon>
        <taxon>Ecdysozoa</taxon>
        <taxon>Arthropoda</taxon>
        <taxon>Hexapoda</taxon>
        <taxon>Insecta</taxon>
        <taxon>Pterygota</taxon>
        <taxon>Neoptera</taxon>
        <taxon>Endopterygota</taxon>
        <taxon>Diptera</taxon>
        <taxon>Brachycera</taxon>
        <taxon>Muscomorpha</taxon>
        <taxon>Muscoidea</taxon>
        <taxon>Muscidae</taxon>
        <taxon>Musca</taxon>
    </lineage>
</organism>
<dbReference type="VEuPathDB" id="VectorBase:MDOA014452"/>
<dbReference type="Gene3D" id="1.10.238.20">
    <property type="entry name" value="Pheromone/general odorant binding protein domain"/>
    <property type="match status" value="1"/>
</dbReference>
<reference evidence="1" key="1">
    <citation type="submission" date="2020-05" db="UniProtKB">
        <authorList>
            <consortium name="EnsemblMetazoa"/>
        </authorList>
    </citation>
    <scope>IDENTIFICATION</scope>
    <source>
        <strain evidence="1">Aabys</strain>
    </source>
</reference>
<dbReference type="CDD" id="cd23992">
    <property type="entry name" value="PBP_GOBP"/>
    <property type="match status" value="1"/>
</dbReference>
<dbReference type="SUPFAM" id="SSF47565">
    <property type="entry name" value="Insect pheromone/odorant-binding proteins"/>
    <property type="match status" value="1"/>
</dbReference>
<dbReference type="InterPro" id="IPR036728">
    <property type="entry name" value="PBP_GOBP_sf"/>
</dbReference>
<protein>
    <submittedName>
        <fullName evidence="1">Uncharacterized protein</fullName>
    </submittedName>
</protein>
<dbReference type="GO" id="GO:0005549">
    <property type="term" value="F:odorant binding"/>
    <property type="evidence" value="ECO:0007669"/>
    <property type="project" value="InterPro"/>
</dbReference>
<evidence type="ECO:0000313" key="1">
    <source>
        <dbReference type="EnsemblMetazoa" id="MDOA014452-PA"/>
    </source>
</evidence>
<dbReference type="Pfam" id="PF01395">
    <property type="entry name" value="PBP_GOBP"/>
    <property type="match status" value="1"/>
</dbReference>
<name>A0A1I8NER2_MUSDO</name>
<dbReference type="VEuPathDB" id="VectorBase:MDOMA2_012790"/>
<dbReference type="AlphaFoldDB" id="A0A1I8NER2"/>
<dbReference type="EnsemblMetazoa" id="MDOA014452-RA">
    <property type="protein sequence ID" value="MDOA014452-PA"/>
    <property type="gene ID" value="MDOA014452"/>
</dbReference>
<accession>A0A1I8NER2</accession>
<sequence>MKVFWILIFLAAADCDEIVKPNTRCSGEFLQNAIKRCAQAYGATEDDLKDVIYFKPAANHKMKCFRACVFTECKAFTNDGSLVANIPQTTAFLTSRRNASHYQIVEEIGEDCLNKLSSYDDTYVK</sequence>
<dbReference type="InterPro" id="IPR006170">
    <property type="entry name" value="PBP/GOBP"/>
</dbReference>
<proteinExistence type="predicted"/>